<comment type="caution">
    <text evidence="1">The sequence shown here is derived from an EMBL/GenBank/DDBJ whole genome shotgun (WGS) entry which is preliminary data.</text>
</comment>
<accession>A0A1C1YXI2</accession>
<dbReference type="AlphaFoldDB" id="A0A1C1YXI2"/>
<dbReference type="Pfam" id="PF11306">
    <property type="entry name" value="DUF3108"/>
    <property type="match status" value="1"/>
</dbReference>
<dbReference type="Proteomes" id="UP000094795">
    <property type="component" value="Unassembled WGS sequence"/>
</dbReference>
<keyword evidence="2" id="KW-1185">Reference proteome</keyword>
<reference evidence="1 2" key="1">
    <citation type="submission" date="2015-12" db="EMBL/GenBank/DDBJ databases">
        <authorList>
            <person name="Shamseldin A."/>
            <person name="Moawad H."/>
            <person name="Abd El-Rahim W.M."/>
            <person name="Sadowsky M.J."/>
        </authorList>
    </citation>
    <scope>NUCLEOTIDE SEQUENCE [LARGE SCALE GENOMIC DNA]</scope>
    <source>
        <strain evidence="1 2">JC234</strain>
    </source>
</reference>
<dbReference type="EMBL" id="LQZT01000008">
    <property type="protein sequence ID" value="OCW58263.1"/>
    <property type="molecule type" value="Genomic_DNA"/>
</dbReference>
<protein>
    <recommendedName>
        <fullName evidence="3">DUF3108 domain-containing protein</fullName>
    </recommendedName>
</protein>
<dbReference type="STRING" id="1480615.AWJ14_21465"/>
<evidence type="ECO:0000313" key="1">
    <source>
        <dbReference type="EMBL" id="OCW58263.1"/>
    </source>
</evidence>
<organism evidence="1 2">
    <name type="scientific">Hoeflea olei</name>
    <dbReference type="NCBI Taxonomy" id="1480615"/>
    <lineage>
        <taxon>Bacteria</taxon>
        <taxon>Pseudomonadati</taxon>
        <taxon>Pseudomonadota</taxon>
        <taxon>Alphaproteobacteria</taxon>
        <taxon>Hyphomicrobiales</taxon>
        <taxon>Rhizobiaceae</taxon>
        <taxon>Hoeflea</taxon>
    </lineage>
</organism>
<gene>
    <name evidence="1" type="ORF">AWJ14_21465</name>
</gene>
<sequence>MVLAACAVLPASAEPVRFKSEYKVTLIGFPVASARFVTEVDGAAYSISGDLSSSALSDIFAKTRGTTSVSGRLGRDRLAASRFLVAYTSGNKRQRTEISYRNGAVVKTVNKPEARTQGADWVPLDKRDLRSVVDPLSGMIFPAGAAECPRSLPVYDGESVATLHLTPIGRRPFSTAGFKGDAVVCAVRFEPNSGYRRNSSSVRYLTQLKGIEVWFARHAATGLSAPVYAKVPTKIGQVIVAATRFGG</sequence>
<dbReference type="InterPro" id="IPR021457">
    <property type="entry name" value="DUF3108"/>
</dbReference>
<evidence type="ECO:0008006" key="3">
    <source>
        <dbReference type="Google" id="ProtNLM"/>
    </source>
</evidence>
<evidence type="ECO:0000313" key="2">
    <source>
        <dbReference type="Proteomes" id="UP000094795"/>
    </source>
</evidence>
<proteinExistence type="predicted"/>
<name>A0A1C1YXI2_9HYPH</name>